<keyword evidence="4" id="KW-1185">Reference proteome</keyword>
<accession>A0AAN6VD48</accession>
<sequence>MPPNRVRKKRSQKSSTDRRRDRASARNEFAVEMARCTRCKEKNLSDCRVPSGDDVCTACAKVHNTACDSFGYDSSAFQRLVLQKRQLDKERSEADQALGVALAKVDRLRRQHQILEEKARRMFDQEGEVLEEQERREASTAPLPAQVDAP</sequence>
<evidence type="ECO:0000256" key="2">
    <source>
        <dbReference type="SAM" id="MobiDB-lite"/>
    </source>
</evidence>
<feature type="region of interest" description="Disordered" evidence="2">
    <location>
        <begin position="1"/>
        <end position="26"/>
    </location>
</feature>
<dbReference type="Proteomes" id="UP001302745">
    <property type="component" value="Unassembled WGS sequence"/>
</dbReference>
<keyword evidence="1" id="KW-0175">Coiled coil</keyword>
<dbReference type="AlphaFoldDB" id="A0AAN6VD48"/>
<feature type="coiled-coil region" evidence="1">
    <location>
        <begin position="98"/>
        <end position="125"/>
    </location>
</feature>
<feature type="non-terminal residue" evidence="3">
    <location>
        <position position="150"/>
    </location>
</feature>
<name>A0AAN6VD48_9PEZI</name>
<dbReference type="EMBL" id="MU857576">
    <property type="protein sequence ID" value="KAK4148335.1"/>
    <property type="molecule type" value="Genomic_DNA"/>
</dbReference>
<protein>
    <submittedName>
        <fullName evidence="3">Uncharacterized protein</fullName>
    </submittedName>
</protein>
<reference evidence="3" key="1">
    <citation type="journal article" date="2023" name="Mol. Phylogenet. Evol.">
        <title>Genome-scale phylogeny and comparative genomics of the fungal order Sordariales.</title>
        <authorList>
            <person name="Hensen N."/>
            <person name="Bonometti L."/>
            <person name="Westerberg I."/>
            <person name="Brannstrom I.O."/>
            <person name="Guillou S."/>
            <person name="Cros-Aarteil S."/>
            <person name="Calhoun S."/>
            <person name="Haridas S."/>
            <person name="Kuo A."/>
            <person name="Mondo S."/>
            <person name="Pangilinan J."/>
            <person name="Riley R."/>
            <person name="LaButti K."/>
            <person name="Andreopoulos B."/>
            <person name="Lipzen A."/>
            <person name="Chen C."/>
            <person name="Yan M."/>
            <person name="Daum C."/>
            <person name="Ng V."/>
            <person name="Clum A."/>
            <person name="Steindorff A."/>
            <person name="Ohm R.A."/>
            <person name="Martin F."/>
            <person name="Silar P."/>
            <person name="Natvig D.O."/>
            <person name="Lalanne C."/>
            <person name="Gautier V."/>
            <person name="Ament-Velasquez S.L."/>
            <person name="Kruys A."/>
            <person name="Hutchinson M.I."/>
            <person name="Powell A.J."/>
            <person name="Barry K."/>
            <person name="Miller A.N."/>
            <person name="Grigoriev I.V."/>
            <person name="Debuchy R."/>
            <person name="Gladieux P."/>
            <person name="Hiltunen Thoren M."/>
            <person name="Johannesson H."/>
        </authorList>
    </citation>
    <scope>NUCLEOTIDE SEQUENCE</scope>
    <source>
        <strain evidence="3">CBS 538.74</strain>
    </source>
</reference>
<feature type="region of interest" description="Disordered" evidence="2">
    <location>
        <begin position="125"/>
        <end position="150"/>
    </location>
</feature>
<evidence type="ECO:0000256" key="1">
    <source>
        <dbReference type="SAM" id="Coils"/>
    </source>
</evidence>
<evidence type="ECO:0000313" key="3">
    <source>
        <dbReference type="EMBL" id="KAK4148335.1"/>
    </source>
</evidence>
<organism evidence="3 4">
    <name type="scientific">Chaetomidium leptoderma</name>
    <dbReference type="NCBI Taxonomy" id="669021"/>
    <lineage>
        <taxon>Eukaryota</taxon>
        <taxon>Fungi</taxon>
        <taxon>Dikarya</taxon>
        <taxon>Ascomycota</taxon>
        <taxon>Pezizomycotina</taxon>
        <taxon>Sordariomycetes</taxon>
        <taxon>Sordariomycetidae</taxon>
        <taxon>Sordariales</taxon>
        <taxon>Chaetomiaceae</taxon>
        <taxon>Chaetomidium</taxon>
    </lineage>
</organism>
<feature type="compositionally biased region" description="Basic residues" evidence="2">
    <location>
        <begin position="1"/>
        <end position="12"/>
    </location>
</feature>
<feature type="compositionally biased region" description="Basic and acidic residues" evidence="2">
    <location>
        <begin position="15"/>
        <end position="25"/>
    </location>
</feature>
<reference evidence="3" key="2">
    <citation type="submission" date="2023-05" db="EMBL/GenBank/DDBJ databases">
        <authorList>
            <consortium name="Lawrence Berkeley National Laboratory"/>
            <person name="Steindorff A."/>
            <person name="Hensen N."/>
            <person name="Bonometti L."/>
            <person name="Westerberg I."/>
            <person name="Brannstrom I.O."/>
            <person name="Guillou S."/>
            <person name="Cros-Aarteil S."/>
            <person name="Calhoun S."/>
            <person name="Haridas S."/>
            <person name="Kuo A."/>
            <person name="Mondo S."/>
            <person name="Pangilinan J."/>
            <person name="Riley R."/>
            <person name="Labutti K."/>
            <person name="Andreopoulos B."/>
            <person name="Lipzen A."/>
            <person name="Chen C."/>
            <person name="Yanf M."/>
            <person name="Daum C."/>
            <person name="Ng V."/>
            <person name="Clum A."/>
            <person name="Ohm R."/>
            <person name="Martin F."/>
            <person name="Silar P."/>
            <person name="Natvig D."/>
            <person name="Lalanne C."/>
            <person name="Gautier V."/>
            <person name="Ament-Velasquez S.L."/>
            <person name="Kruys A."/>
            <person name="Hutchinson M.I."/>
            <person name="Powell A.J."/>
            <person name="Barry K."/>
            <person name="Miller A.N."/>
            <person name="Grigoriev I.V."/>
            <person name="Debuchy R."/>
            <person name="Gladieux P."/>
            <person name="Thoren M.H."/>
            <person name="Johannesson H."/>
        </authorList>
    </citation>
    <scope>NUCLEOTIDE SEQUENCE</scope>
    <source>
        <strain evidence="3">CBS 538.74</strain>
    </source>
</reference>
<comment type="caution">
    <text evidence="3">The sequence shown here is derived from an EMBL/GenBank/DDBJ whole genome shotgun (WGS) entry which is preliminary data.</text>
</comment>
<evidence type="ECO:0000313" key="4">
    <source>
        <dbReference type="Proteomes" id="UP001302745"/>
    </source>
</evidence>
<proteinExistence type="predicted"/>
<gene>
    <name evidence="3" type="ORF">C8A00DRAFT_39152</name>
</gene>